<reference evidence="4" key="2">
    <citation type="journal article" date="2022" name="Microbiol. Resour. Announc.">
        <title>Whole-Genome Sequence of Entomortierella parvispora E1425, a Mucoromycotan Fungus Associated with Burkholderiaceae-Related Endosymbiotic Bacteria.</title>
        <authorList>
            <person name="Herlambang A."/>
            <person name="Guo Y."/>
            <person name="Takashima Y."/>
            <person name="Narisawa K."/>
            <person name="Ohta H."/>
            <person name="Nishizawa T."/>
        </authorList>
    </citation>
    <scope>NUCLEOTIDE SEQUENCE</scope>
    <source>
        <strain evidence="4">E1425</strain>
    </source>
</reference>
<organism evidence="4 5">
    <name type="scientific">Entomortierella parvispora</name>
    <dbReference type="NCBI Taxonomy" id="205924"/>
    <lineage>
        <taxon>Eukaryota</taxon>
        <taxon>Fungi</taxon>
        <taxon>Fungi incertae sedis</taxon>
        <taxon>Mucoromycota</taxon>
        <taxon>Mortierellomycotina</taxon>
        <taxon>Mortierellomycetes</taxon>
        <taxon>Mortierellales</taxon>
        <taxon>Mortierellaceae</taxon>
        <taxon>Entomortierella</taxon>
    </lineage>
</organism>
<gene>
    <name evidence="4" type="ORF">EMPS_11326</name>
</gene>
<dbReference type="SUPFAM" id="SSF56801">
    <property type="entry name" value="Acetyl-CoA synthetase-like"/>
    <property type="match status" value="1"/>
</dbReference>
<comment type="caution">
    <text evidence="4">The sequence shown here is derived from an EMBL/GenBank/DDBJ whole genome shotgun (WGS) entry which is preliminary data.</text>
</comment>
<dbReference type="PANTHER" id="PTHR43272:SF33">
    <property type="entry name" value="AMP-BINDING DOMAIN-CONTAINING PROTEIN-RELATED"/>
    <property type="match status" value="1"/>
</dbReference>
<feature type="domain" description="AMP-dependent synthetase/ligase" evidence="3">
    <location>
        <begin position="72"/>
        <end position="498"/>
    </location>
</feature>
<dbReference type="PANTHER" id="PTHR43272">
    <property type="entry name" value="LONG-CHAIN-FATTY-ACID--COA LIGASE"/>
    <property type="match status" value="1"/>
</dbReference>
<evidence type="ECO:0000259" key="3">
    <source>
        <dbReference type="Pfam" id="PF00501"/>
    </source>
</evidence>
<dbReference type="OrthoDB" id="1700726at2759"/>
<dbReference type="Proteomes" id="UP000827284">
    <property type="component" value="Unassembled WGS sequence"/>
</dbReference>
<dbReference type="GO" id="GO:0005524">
    <property type="term" value="F:ATP binding"/>
    <property type="evidence" value="ECO:0007669"/>
    <property type="project" value="UniProtKB-KW"/>
</dbReference>
<evidence type="ECO:0000313" key="4">
    <source>
        <dbReference type="EMBL" id="GJJ78967.1"/>
    </source>
</evidence>
<accession>A0A9P3M283</accession>
<dbReference type="InterPro" id="IPR000873">
    <property type="entry name" value="AMP-dep_synth/lig_dom"/>
</dbReference>
<dbReference type="GO" id="GO:0016020">
    <property type="term" value="C:membrane"/>
    <property type="evidence" value="ECO:0007669"/>
    <property type="project" value="TreeGrafter"/>
</dbReference>
<dbReference type="PROSITE" id="PS00455">
    <property type="entry name" value="AMP_BINDING"/>
    <property type="match status" value="1"/>
</dbReference>
<dbReference type="Gene3D" id="3.40.50.12780">
    <property type="entry name" value="N-terminal domain of ligase-like"/>
    <property type="match status" value="1"/>
</dbReference>
<dbReference type="Pfam" id="PF00501">
    <property type="entry name" value="AMP-binding"/>
    <property type="match status" value="1"/>
</dbReference>
<dbReference type="GO" id="GO:0005783">
    <property type="term" value="C:endoplasmic reticulum"/>
    <property type="evidence" value="ECO:0007669"/>
    <property type="project" value="TreeGrafter"/>
</dbReference>
<evidence type="ECO:0000256" key="2">
    <source>
        <dbReference type="ARBA" id="ARBA00022840"/>
    </source>
</evidence>
<proteinExistence type="predicted"/>
<keyword evidence="2" id="KW-0067">ATP-binding</keyword>
<evidence type="ECO:0000256" key="1">
    <source>
        <dbReference type="ARBA" id="ARBA00022741"/>
    </source>
</evidence>
<dbReference type="InterPro" id="IPR042099">
    <property type="entry name" value="ANL_N_sf"/>
</dbReference>
<keyword evidence="1" id="KW-0547">Nucleotide-binding</keyword>
<dbReference type="InterPro" id="IPR020845">
    <property type="entry name" value="AMP-binding_CS"/>
</dbReference>
<reference evidence="4" key="1">
    <citation type="submission" date="2021-11" db="EMBL/GenBank/DDBJ databases">
        <authorList>
            <person name="Herlambang A."/>
            <person name="Guo Y."/>
            <person name="Takashima Y."/>
            <person name="Nishizawa T."/>
        </authorList>
    </citation>
    <scope>NUCLEOTIDE SEQUENCE</scope>
    <source>
        <strain evidence="4">E1425</strain>
    </source>
</reference>
<sequence>MVMVIDHANQSYELPGTRRPGQTGIYRRKGYEDKLLTVPPSRPHIRTIYDSFQHGLRVSPNGPALGRRVYNPTTGTYGGYEWQTYVQVNARITRFGSGLIKIHQDAHSHPSITQRWSVGIWAINRSEWTIASEACSAYNLVSVGLYDTLGPEAVVYGINHSECSVIVTSVDHIASLLNDAAKMPGLKVIICMDTLDTTKAVPGTAAAGSILRTYAQDKGVLLYDWEEVEAVGRQCGRKHTPPSPSDVYTICYTSGTTGMPKGAILTHGNMTSVLASADVTTPMNSTDSLISFLPLPHVFGRVMEIFVFSAGGKIGYSTGDQLLLLEDIAHLKPTVFPAVPRLLNRVYAKICAATVDAPGLTGALARRGVATKLENLKAGKGFLHPFWDRILFSKIKQALGGNVRLILTASAPISAEILGFVRVAFCCEVIEAYGQTEGSGAATNTNPDETDAGHVGPPNACSEIKLVDVPELNYFATDKPYPRGEICVRGPGIIPGYLKDEAKTKETIDEEGWLHSGDIGIIGGNGTITVIDRKKNVFKLSQGEYIAAENIEGRYLSRVNFIQQLFIHGDSTESCLVAVLVPEPDMFAAFVNKTIEGSNLDMNDKAALKAICADPKATRAVLQELINAGKEIGLRGFEVPRAILLEPEPFTVENDLMTPTFKIKRHPVVQHYREKLTALYKDIHQKDSKL</sequence>
<dbReference type="EMBL" id="BQFW01000015">
    <property type="protein sequence ID" value="GJJ78967.1"/>
    <property type="molecule type" value="Genomic_DNA"/>
</dbReference>
<dbReference type="AlphaFoldDB" id="A0A9P3M283"/>
<dbReference type="GO" id="GO:0004467">
    <property type="term" value="F:long-chain fatty acid-CoA ligase activity"/>
    <property type="evidence" value="ECO:0007669"/>
    <property type="project" value="TreeGrafter"/>
</dbReference>
<evidence type="ECO:0000313" key="5">
    <source>
        <dbReference type="Proteomes" id="UP000827284"/>
    </source>
</evidence>
<name>A0A9P3M283_9FUNG</name>
<protein>
    <submittedName>
        <fullName evidence="4">Long-chain acyl-CoA synthetase</fullName>
    </submittedName>
</protein>
<keyword evidence="5" id="KW-1185">Reference proteome</keyword>